<dbReference type="Pfam" id="PF02737">
    <property type="entry name" value="3HCDH_N"/>
    <property type="match status" value="1"/>
</dbReference>
<evidence type="ECO:0000256" key="3">
    <source>
        <dbReference type="ARBA" id="ARBA00023002"/>
    </source>
</evidence>
<comment type="pathway">
    <text evidence="1">Lipid metabolism; fatty acid beta-oxidation.</text>
</comment>
<dbReference type="STRING" id="693977.Deipr_1309"/>
<sequence>MIKTVTVCGSGVLGGQIAYQCAFHGFDVRVYDISEEAIARGRVQIESLPAELQRDLGATPEQTAAGLTRLSYHTDLAQAVQGADLVIEAVPENLEIKREFYRQLAEVAAPDTIFVTNSSTLLPSDIAEATGRPDRFLALHFANRIWRNNTAEVMGSPATSPEIFGQIVEFAGQIGMVALPLYKEQPGYILNSLLVPWLNAALDLVVREVADPHTVDRTWMIATKAPLGPFATYDIVGLTTAYHINQARGKAGDPRGAAAAAYLKDRIDRGLLGMGTGEGFYTYPDPAYRHPDFLTPAKADPANVDSAKADPAEATLAEGQAQD</sequence>
<keyword evidence="2" id="KW-0276">Fatty acid metabolism</keyword>
<evidence type="ECO:0000256" key="6">
    <source>
        <dbReference type="ARBA" id="ARBA00049556"/>
    </source>
</evidence>
<dbReference type="PIRSF" id="PIRSF000105">
    <property type="entry name" value="HCDH"/>
    <property type="match status" value="1"/>
</dbReference>
<gene>
    <name evidence="11" type="ordered locus">Deipr_1309</name>
</gene>
<dbReference type="InterPro" id="IPR008927">
    <property type="entry name" value="6-PGluconate_DH-like_C_sf"/>
</dbReference>
<dbReference type="InterPro" id="IPR013328">
    <property type="entry name" value="6PGD_dom2"/>
</dbReference>
<dbReference type="NCBIfam" id="NF006143">
    <property type="entry name" value="PRK08293.1"/>
    <property type="match status" value="1"/>
</dbReference>
<name>F0RPB5_DEIPM</name>
<accession>F0RPB5</accession>
<dbReference type="GO" id="GO:0006635">
    <property type="term" value="P:fatty acid beta-oxidation"/>
    <property type="evidence" value="ECO:0007669"/>
    <property type="project" value="TreeGrafter"/>
</dbReference>
<dbReference type="PANTHER" id="PTHR43561">
    <property type="match status" value="1"/>
</dbReference>
<dbReference type="SUPFAM" id="SSF51735">
    <property type="entry name" value="NAD(P)-binding Rossmann-fold domains"/>
    <property type="match status" value="1"/>
</dbReference>
<evidence type="ECO:0000259" key="9">
    <source>
        <dbReference type="Pfam" id="PF00725"/>
    </source>
</evidence>
<dbReference type="EMBL" id="CP002536">
    <property type="protein sequence ID" value="ADY26458.1"/>
    <property type="molecule type" value="Genomic_DNA"/>
</dbReference>
<evidence type="ECO:0000313" key="11">
    <source>
        <dbReference type="EMBL" id="ADY26458.1"/>
    </source>
</evidence>
<dbReference type="eggNOG" id="COG1250">
    <property type="taxonomic scope" value="Bacteria"/>
</dbReference>
<dbReference type="Gene3D" id="3.40.50.720">
    <property type="entry name" value="NAD(P)-binding Rossmann-like Domain"/>
    <property type="match status" value="1"/>
</dbReference>
<dbReference type="InterPro" id="IPR022694">
    <property type="entry name" value="3-OHacyl-CoA_DH"/>
</dbReference>
<keyword evidence="3 11" id="KW-0560">Oxidoreductase</keyword>
<keyword evidence="4" id="KW-0520">NAD</keyword>
<feature type="site" description="Important for catalytic activity" evidence="7">
    <location>
        <position position="140"/>
    </location>
</feature>
<keyword evidence="5" id="KW-0443">Lipid metabolism</keyword>
<dbReference type="Gene3D" id="1.10.1040.10">
    <property type="entry name" value="N-(1-d-carboxylethyl)-l-norvaline Dehydrogenase, domain 2"/>
    <property type="match status" value="1"/>
</dbReference>
<evidence type="ECO:0000259" key="10">
    <source>
        <dbReference type="Pfam" id="PF02737"/>
    </source>
</evidence>
<dbReference type="InterPro" id="IPR006176">
    <property type="entry name" value="3-OHacyl-CoA_DH_NAD-bd"/>
</dbReference>
<reference evidence="11 12" key="2">
    <citation type="journal article" date="2012" name="Stand. Genomic Sci.">
        <title>Complete genome sequence of the orange-red pigmented, radioresistant Deinococcus proteolyticus type strain (MRP(T)).</title>
        <authorList>
            <person name="Copeland A."/>
            <person name="Zeytun A."/>
            <person name="Yassawong M."/>
            <person name="Nolan M."/>
            <person name="Lucas S."/>
            <person name="Hammon N."/>
            <person name="Deshpande S."/>
            <person name="Cheng J.F."/>
            <person name="Han C."/>
            <person name="Tapia R."/>
            <person name="Goodwin L.A."/>
            <person name="Pitluck S."/>
            <person name="Mavromatis K."/>
            <person name="Liolios K."/>
            <person name="Pagani I."/>
            <person name="Ivanova N."/>
            <person name="Mikhailova N."/>
            <person name="Pati A."/>
            <person name="Chen A."/>
            <person name="Palaniappan K."/>
            <person name="Land M."/>
            <person name="Hauser L."/>
            <person name="Jeffries C.D."/>
            <person name="Brambilla E.M."/>
            <person name="Rohde M."/>
            <person name="Sikorski J."/>
            <person name="Pukall R."/>
            <person name="Goker M."/>
            <person name="Detter J.C."/>
            <person name="Woyke T."/>
            <person name="Bristow J."/>
            <person name="Eisen J.A."/>
            <person name="Markowitz V."/>
            <person name="Hugenholtz P."/>
            <person name="Kyrpides N.C."/>
            <person name="Klenk H.P."/>
            <person name="Lapidus A."/>
        </authorList>
    </citation>
    <scope>NUCLEOTIDE SEQUENCE [LARGE SCALE GENOMIC DNA]</scope>
    <source>
        <strain evidence="12">ATCC 35074 / DSM 20540 / JCM 6276 / NBRC 101906 / NCIMB 13154 / VKM Ac-1939 / CCM 2703 / MRP</strain>
    </source>
</reference>
<evidence type="ECO:0000256" key="7">
    <source>
        <dbReference type="PIRSR" id="PIRSR000105-1"/>
    </source>
</evidence>
<dbReference type="InterPro" id="IPR036291">
    <property type="entry name" value="NAD(P)-bd_dom_sf"/>
</dbReference>
<comment type="catalytic activity">
    <reaction evidence="6">
        <text>a (3S)-3-hydroxyacyl-CoA + NAD(+) = a 3-oxoacyl-CoA + NADH + H(+)</text>
        <dbReference type="Rhea" id="RHEA:22432"/>
        <dbReference type="ChEBI" id="CHEBI:15378"/>
        <dbReference type="ChEBI" id="CHEBI:57318"/>
        <dbReference type="ChEBI" id="CHEBI:57540"/>
        <dbReference type="ChEBI" id="CHEBI:57945"/>
        <dbReference type="ChEBI" id="CHEBI:90726"/>
        <dbReference type="EC" id="1.1.1.35"/>
    </reaction>
</comment>
<evidence type="ECO:0000256" key="1">
    <source>
        <dbReference type="ARBA" id="ARBA00005005"/>
    </source>
</evidence>
<keyword evidence="12" id="KW-1185">Reference proteome</keyword>
<evidence type="ECO:0000256" key="5">
    <source>
        <dbReference type="ARBA" id="ARBA00023098"/>
    </source>
</evidence>
<dbReference type="GO" id="GO:0003857">
    <property type="term" value="F:(3S)-3-hydroxyacyl-CoA dehydrogenase (NAD+) activity"/>
    <property type="evidence" value="ECO:0007669"/>
    <property type="project" value="UniProtKB-EC"/>
</dbReference>
<dbReference type="EC" id="1.1.1.35" evidence="11"/>
<dbReference type="OrthoDB" id="9771883at2"/>
<organism evidence="11 12">
    <name type="scientific">Deinococcus proteolyticus (strain ATCC 35074 / DSM 20540 / JCM 6276 / NBRC 101906 / NCIMB 13154 / VKM Ac-1939 / CCM 2703 / MRP)</name>
    <dbReference type="NCBI Taxonomy" id="693977"/>
    <lineage>
        <taxon>Bacteria</taxon>
        <taxon>Thermotogati</taxon>
        <taxon>Deinococcota</taxon>
        <taxon>Deinococci</taxon>
        <taxon>Deinococcales</taxon>
        <taxon>Deinococcaceae</taxon>
        <taxon>Deinococcus</taxon>
    </lineage>
</organism>
<protein>
    <submittedName>
        <fullName evidence="11">3-hydroxyacyl-CoA dehydrogenase</fullName>
        <ecNumber evidence="11">1.1.1.35</ecNumber>
    </submittedName>
</protein>
<dbReference type="Proteomes" id="UP000007718">
    <property type="component" value="Chromosome"/>
</dbReference>
<evidence type="ECO:0000256" key="8">
    <source>
        <dbReference type="SAM" id="MobiDB-lite"/>
    </source>
</evidence>
<dbReference type="GO" id="GO:0070403">
    <property type="term" value="F:NAD+ binding"/>
    <property type="evidence" value="ECO:0007669"/>
    <property type="project" value="InterPro"/>
</dbReference>
<dbReference type="HOGENOM" id="CLU_009834_2_0_0"/>
<dbReference type="RefSeq" id="WP_013615067.1">
    <property type="nucleotide sequence ID" value="NC_015161.1"/>
</dbReference>
<dbReference type="PANTHER" id="PTHR43561:SF3">
    <property type="entry name" value="HYDROXYACYL-COENZYME A DEHYDROGENASE, MITOCHONDRIAL"/>
    <property type="match status" value="1"/>
</dbReference>
<evidence type="ECO:0000256" key="4">
    <source>
        <dbReference type="ARBA" id="ARBA00023027"/>
    </source>
</evidence>
<dbReference type="Pfam" id="PF00725">
    <property type="entry name" value="3HCDH"/>
    <property type="match status" value="1"/>
</dbReference>
<reference evidence="12" key="1">
    <citation type="submission" date="2011-02" db="EMBL/GenBank/DDBJ databases">
        <title>The complete sequence of chromosome of Deinococcus proteolyticus DSM 20540.</title>
        <authorList>
            <consortium name="US DOE Joint Genome Institute (JGI-PGF)"/>
            <person name="Lucas S."/>
            <person name="Copeland A."/>
            <person name="Lapidus A."/>
            <person name="Bruce D."/>
            <person name="Goodwin L."/>
            <person name="Pitluck S."/>
            <person name="Kyrpides N."/>
            <person name="Mavromatis K."/>
            <person name="Pagani I."/>
            <person name="Ivanova N."/>
            <person name="Ovchinnikova G."/>
            <person name="Zeytun A."/>
            <person name="Detter J.C."/>
            <person name="Han C."/>
            <person name="Land M."/>
            <person name="Hauser L."/>
            <person name="Markowitz V."/>
            <person name="Cheng J.-F."/>
            <person name="Hugenholtz P."/>
            <person name="Woyke T."/>
            <person name="Wu D."/>
            <person name="Pukall R."/>
            <person name="Steenblock K."/>
            <person name="Brambilla E."/>
            <person name="Klenk H.-P."/>
            <person name="Eisen J.A."/>
        </authorList>
    </citation>
    <scope>NUCLEOTIDE SEQUENCE [LARGE SCALE GENOMIC DNA]</scope>
    <source>
        <strain evidence="12">ATCC 35074 / DSM 20540 / JCM 6276 / NBRC 101906 / NCIMB 13154 / VKM Ac-1939 / CCM 2703 / MRP</strain>
    </source>
</reference>
<evidence type="ECO:0000256" key="2">
    <source>
        <dbReference type="ARBA" id="ARBA00022832"/>
    </source>
</evidence>
<dbReference type="SUPFAM" id="SSF48179">
    <property type="entry name" value="6-phosphogluconate dehydrogenase C-terminal domain-like"/>
    <property type="match status" value="1"/>
</dbReference>
<feature type="domain" description="3-hydroxyacyl-CoA dehydrogenase C-terminal" evidence="9">
    <location>
        <begin position="187"/>
        <end position="283"/>
    </location>
</feature>
<dbReference type="AlphaFoldDB" id="F0RPB5"/>
<dbReference type="KEGG" id="dpt:Deipr_1309"/>
<dbReference type="InterPro" id="IPR052242">
    <property type="entry name" value="Mito_3-hydroxyacyl-CoA_DH"/>
</dbReference>
<feature type="domain" description="3-hydroxyacyl-CoA dehydrogenase NAD binding" evidence="10">
    <location>
        <begin position="4"/>
        <end position="181"/>
    </location>
</feature>
<evidence type="ECO:0000313" key="12">
    <source>
        <dbReference type="Proteomes" id="UP000007718"/>
    </source>
</evidence>
<proteinExistence type="predicted"/>
<feature type="region of interest" description="Disordered" evidence="8">
    <location>
        <begin position="292"/>
        <end position="323"/>
    </location>
</feature>
<dbReference type="InterPro" id="IPR006108">
    <property type="entry name" value="3HC_DH_C"/>
</dbReference>